<accession>A0A024HQF4</accession>
<dbReference type="KEGG" id="pkc:PKB_5376"/>
<dbReference type="Proteomes" id="UP000025241">
    <property type="component" value="Chromosome I"/>
</dbReference>
<dbReference type="STRING" id="1301098.PKB_5376"/>
<dbReference type="AlphaFoldDB" id="A0A024HQF4"/>
<reference evidence="1 2" key="1">
    <citation type="submission" date="2013-03" db="EMBL/GenBank/DDBJ databases">
        <authorList>
            <person name="Linke B."/>
        </authorList>
    </citation>
    <scope>NUCLEOTIDE SEQUENCE [LARGE SCALE GENOMIC DNA]</scope>
    <source>
        <strain evidence="1 2">B13</strain>
    </source>
</reference>
<dbReference type="eggNOG" id="COG1442">
    <property type="taxonomic scope" value="Bacteria"/>
</dbReference>
<keyword evidence="2" id="KW-1185">Reference proteome</keyword>
<dbReference type="EMBL" id="HG322950">
    <property type="protein sequence ID" value="CDF86688.1"/>
    <property type="molecule type" value="Genomic_DNA"/>
</dbReference>
<sequence length="355" mass="40852">MVDTTHTLIYLVYGRDSYHEEALFSIASAFARLRETPGQTLDVLVVTDNSEPYAGLPVRIHRLDPTTLARWRGPHDYHFRAKHIVLREALDERPSAVLIDTDTFFRVSPVQLFERVRQGALLCNAIDGPLADTPSPVYRGMIEYLKERGLADERTPLVNSGVIGLTREDREILDRSLELMDDLYPIARGAYTLEQFVLALAAYGRLEPIGCTDLLHHYWSRKQLFRAKIQAWLSKHRTSLLSTPALDDTLLVTDRLPRPPRASRLLYKLRTLSLPASMRQFSLELFYGCHHYDNEFDRACGPVWWEKAATNAIERHPDQAVEEQLGDWLNHKVLRALLGPRLEDIRQHLRQQDLL</sequence>
<dbReference type="PATRIC" id="fig|1301098.3.peg.5364"/>
<reference evidence="1 2" key="2">
    <citation type="submission" date="2014-05" db="EMBL/GenBank/DDBJ databases">
        <title>Genome sequence of the 3-chlorobenzoate degrading bacterium Pseudomonas knackmussii B13 shows multiple evidence for horizontal gene transfer.</title>
        <authorList>
            <person name="Miyazaki R."/>
            <person name="Bertelli C."/>
            <person name="Falquet L."/>
            <person name="Robinson-Rechavi M."/>
            <person name="Gharib W."/>
            <person name="Roy S."/>
            <person name="Van der Meer J.R."/>
        </authorList>
    </citation>
    <scope>NUCLEOTIDE SEQUENCE [LARGE SCALE GENOMIC DNA]</scope>
    <source>
        <strain evidence="1 2">B13</strain>
    </source>
</reference>
<evidence type="ECO:0000313" key="1">
    <source>
        <dbReference type="EMBL" id="CDF86688.1"/>
    </source>
</evidence>
<organism evidence="1 2">
    <name type="scientific">Pseudomonas knackmussii (strain DSM 6978 / CCUG 54928 / LMG 23759 / B13)</name>
    <dbReference type="NCBI Taxonomy" id="1301098"/>
    <lineage>
        <taxon>Bacteria</taxon>
        <taxon>Pseudomonadati</taxon>
        <taxon>Pseudomonadota</taxon>
        <taxon>Gammaproteobacteria</taxon>
        <taxon>Pseudomonadales</taxon>
        <taxon>Pseudomonadaceae</taxon>
        <taxon>Pseudomonas</taxon>
    </lineage>
</organism>
<protein>
    <submittedName>
        <fullName evidence="1">Uncharacterized protein</fullName>
    </submittedName>
</protein>
<gene>
    <name evidence="1" type="ORF">PKB_5376</name>
</gene>
<dbReference type="OrthoDB" id="9178965at2"/>
<evidence type="ECO:0000313" key="2">
    <source>
        <dbReference type="Proteomes" id="UP000025241"/>
    </source>
</evidence>
<dbReference type="HOGENOM" id="CLU_787249_0_0_6"/>
<name>A0A024HQF4_PSEKB</name>
<proteinExistence type="predicted"/>
<dbReference type="RefSeq" id="WP_043255983.1">
    <property type="nucleotide sequence ID" value="NZ_HG322950.1"/>
</dbReference>